<dbReference type="EMBL" id="JABFOR010000052">
    <property type="protein sequence ID" value="NOJ73666.1"/>
    <property type="molecule type" value="Genomic_DNA"/>
</dbReference>
<evidence type="ECO:0000313" key="5">
    <source>
        <dbReference type="Proteomes" id="UP000552038"/>
    </source>
</evidence>
<protein>
    <submittedName>
        <fullName evidence="4">GNAT family N-acetyltransferase</fullName>
    </submittedName>
</protein>
<accession>A0AAP7A5D7</accession>
<dbReference type="PROSITE" id="PS51186">
    <property type="entry name" value="GNAT"/>
    <property type="match status" value="1"/>
</dbReference>
<dbReference type="InterPro" id="IPR016181">
    <property type="entry name" value="Acyl_CoA_acyltransferase"/>
</dbReference>
<keyword evidence="1" id="KW-0808">Transferase</keyword>
<evidence type="ECO:0000256" key="2">
    <source>
        <dbReference type="ARBA" id="ARBA00023315"/>
    </source>
</evidence>
<evidence type="ECO:0000313" key="4">
    <source>
        <dbReference type="EMBL" id="NOJ73666.1"/>
    </source>
</evidence>
<reference evidence="4 5" key="1">
    <citation type="submission" date="2020-05" db="EMBL/GenBank/DDBJ databases">
        <title>Whole genome sequencing and identification of novel metabolites from Paenibacillus alvei strain JR949.</title>
        <authorList>
            <person name="Rajendhran J."/>
            <person name="Sree Pranav P."/>
            <person name="Mahalakshmi B."/>
            <person name="Karthikeyan R."/>
        </authorList>
    </citation>
    <scope>NUCLEOTIDE SEQUENCE [LARGE SCALE GENOMIC DNA]</scope>
    <source>
        <strain evidence="4 5">JR949</strain>
    </source>
</reference>
<evidence type="ECO:0000259" key="3">
    <source>
        <dbReference type="PROSITE" id="PS51186"/>
    </source>
</evidence>
<gene>
    <name evidence="4" type="ORF">HMI46_24440</name>
</gene>
<dbReference type="RefSeq" id="WP_171419402.1">
    <property type="nucleotide sequence ID" value="NZ_JABFOR010000052.1"/>
</dbReference>
<dbReference type="PANTHER" id="PTHR43800">
    <property type="entry name" value="PEPTIDYL-LYSINE N-ACETYLTRANSFERASE YJAB"/>
    <property type="match status" value="1"/>
</dbReference>
<comment type="caution">
    <text evidence="4">The sequence shown here is derived from an EMBL/GenBank/DDBJ whole genome shotgun (WGS) entry which is preliminary data.</text>
</comment>
<keyword evidence="2" id="KW-0012">Acyltransferase</keyword>
<dbReference type="CDD" id="cd04301">
    <property type="entry name" value="NAT_SF"/>
    <property type="match status" value="1"/>
</dbReference>
<dbReference type="Gene3D" id="3.40.630.30">
    <property type="match status" value="1"/>
</dbReference>
<dbReference type="Proteomes" id="UP000552038">
    <property type="component" value="Unassembled WGS sequence"/>
</dbReference>
<feature type="domain" description="N-acetyltransferase" evidence="3">
    <location>
        <begin position="1"/>
        <end position="146"/>
    </location>
</feature>
<dbReference type="GO" id="GO:0016747">
    <property type="term" value="F:acyltransferase activity, transferring groups other than amino-acyl groups"/>
    <property type="evidence" value="ECO:0007669"/>
    <property type="project" value="InterPro"/>
</dbReference>
<dbReference type="Pfam" id="PF13508">
    <property type="entry name" value="Acetyltransf_7"/>
    <property type="match status" value="1"/>
</dbReference>
<name>A0AAP7A5D7_PAEAL</name>
<proteinExistence type="predicted"/>
<evidence type="ECO:0000256" key="1">
    <source>
        <dbReference type="ARBA" id="ARBA00022679"/>
    </source>
</evidence>
<sequence length="148" mass="17245">MKYRKATGNDHELILNLWDRSVTATHHFLKLEDKLEIRKEIPLYFPHLDVRLWFVEGSFVGFSGTHQTHLEMLFLDPDKSGRGYGTQIIQLLIKEFGVNSVDVNKDNERAKMFYLKNGFSIVNESPTDSSGRPYPILHLKLQQNRISR</sequence>
<dbReference type="SUPFAM" id="SSF55729">
    <property type="entry name" value="Acyl-CoA N-acyltransferases (Nat)"/>
    <property type="match status" value="1"/>
</dbReference>
<dbReference type="PANTHER" id="PTHR43800:SF1">
    <property type="entry name" value="PEPTIDYL-LYSINE N-ACETYLTRANSFERASE YJAB"/>
    <property type="match status" value="1"/>
</dbReference>
<dbReference type="InterPro" id="IPR000182">
    <property type="entry name" value="GNAT_dom"/>
</dbReference>
<organism evidence="4 5">
    <name type="scientific">Paenibacillus alvei</name>
    <name type="common">Bacillus alvei</name>
    <dbReference type="NCBI Taxonomy" id="44250"/>
    <lineage>
        <taxon>Bacteria</taxon>
        <taxon>Bacillati</taxon>
        <taxon>Bacillota</taxon>
        <taxon>Bacilli</taxon>
        <taxon>Bacillales</taxon>
        <taxon>Paenibacillaceae</taxon>
        <taxon>Paenibacillus</taxon>
    </lineage>
</organism>
<dbReference type="AlphaFoldDB" id="A0AAP7A5D7"/>